<reference evidence="7 8" key="1">
    <citation type="submission" date="2018-09" db="EMBL/GenBank/DDBJ databases">
        <title>Complete genome sequence of Euzebya sp. DY32-46 isolated from seawater of Pacific Ocean.</title>
        <authorList>
            <person name="Xu L."/>
            <person name="Wu Y.-H."/>
            <person name="Xu X.-W."/>
        </authorList>
    </citation>
    <scope>NUCLEOTIDE SEQUENCE [LARGE SCALE GENOMIC DNA]</scope>
    <source>
        <strain evidence="7 8">DY32-46</strain>
    </source>
</reference>
<dbReference type="Gene3D" id="3.40.50.2000">
    <property type="entry name" value="Glycogen Phosphorylase B"/>
    <property type="match status" value="1"/>
</dbReference>
<evidence type="ECO:0000259" key="5">
    <source>
        <dbReference type="Pfam" id="PF00535"/>
    </source>
</evidence>
<comment type="pathway">
    <text evidence="1">Cell wall biogenesis; cell wall polysaccharide biosynthesis.</text>
</comment>
<evidence type="ECO:0000313" key="7">
    <source>
        <dbReference type="EMBL" id="AXV05670.1"/>
    </source>
</evidence>
<dbReference type="OrthoDB" id="9771846at2"/>
<evidence type="ECO:0000256" key="3">
    <source>
        <dbReference type="ARBA" id="ARBA00022676"/>
    </source>
</evidence>
<name>A0A346XTX3_9ACTN</name>
<keyword evidence="3" id="KW-0328">Glycosyltransferase</keyword>
<feature type="domain" description="Glycosyltransferase 2-like" evidence="5">
    <location>
        <begin position="21"/>
        <end position="150"/>
    </location>
</feature>
<organism evidence="7 8">
    <name type="scientific">Euzebya pacifica</name>
    <dbReference type="NCBI Taxonomy" id="1608957"/>
    <lineage>
        <taxon>Bacteria</taxon>
        <taxon>Bacillati</taxon>
        <taxon>Actinomycetota</taxon>
        <taxon>Nitriliruptoria</taxon>
        <taxon>Euzebyales</taxon>
    </lineage>
</organism>
<dbReference type="CDD" id="cd04186">
    <property type="entry name" value="GT_2_like_c"/>
    <property type="match status" value="1"/>
</dbReference>
<feature type="domain" description="Glycosyltransferase 2-like" evidence="6">
    <location>
        <begin position="173"/>
        <end position="282"/>
    </location>
</feature>
<dbReference type="InterPro" id="IPR001173">
    <property type="entry name" value="Glyco_trans_2-like"/>
</dbReference>
<dbReference type="Pfam" id="PF13692">
    <property type="entry name" value="Glyco_trans_1_4"/>
    <property type="match status" value="1"/>
</dbReference>
<dbReference type="InterPro" id="IPR029044">
    <property type="entry name" value="Nucleotide-diphossugar_trans"/>
</dbReference>
<dbReference type="AlphaFoldDB" id="A0A346XTX3"/>
<dbReference type="Proteomes" id="UP000264006">
    <property type="component" value="Chromosome"/>
</dbReference>
<comment type="similarity">
    <text evidence="2">Belongs to the glycosyltransferase 2 family.</text>
</comment>
<evidence type="ECO:0000256" key="1">
    <source>
        <dbReference type="ARBA" id="ARBA00004776"/>
    </source>
</evidence>
<dbReference type="SUPFAM" id="SSF53448">
    <property type="entry name" value="Nucleotide-diphospho-sugar transferases"/>
    <property type="match status" value="1"/>
</dbReference>
<evidence type="ECO:0000259" key="6">
    <source>
        <dbReference type="Pfam" id="PF13632"/>
    </source>
</evidence>
<evidence type="ECO:0000313" key="8">
    <source>
        <dbReference type="Proteomes" id="UP000264006"/>
    </source>
</evidence>
<dbReference type="GO" id="GO:0016757">
    <property type="term" value="F:glycosyltransferase activity"/>
    <property type="evidence" value="ECO:0007669"/>
    <property type="project" value="UniProtKB-KW"/>
</dbReference>
<dbReference type="EMBL" id="CP031165">
    <property type="protein sequence ID" value="AXV05670.1"/>
    <property type="molecule type" value="Genomic_DNA"/>
</dbReference>
<protein>
    <submittedName>
        <fullName evidence="7">Glycosyltransferase domain containing protein</fullName>
    </submittedName>
</protein>
<proteinExistence type="inferred from homology"/>
<keyword evidence="8" id="KW-1185">Reference proteome</keyword>
<dbReference type="Gene3D" id="3.90.550.10">
    <property type="entry name" value="Spore Coat Polysaccharide Biosynthesis Protein SpsA, Chain A"/>
    <property type="match status" value="1"/>
</dbReference>
<dbReference type="Pfam" id="PF00535">
    <property type="entry name" value="Glycos_transf_2"/>
    <property type="match status" value="1"/>
</dbReference>
<dbReference type="RefSeq" id="WP_114590442.1">
    <property type="nucleotide sequence ID" value="NZ_CP031165.1"/>
</dbReference>
<accession>A0A346XTX3</accession>
<evidence type="ECO:0000256" key="4">
    <source>
        <dbReference type="ARBA" id="ARBA00022679"/>
    </source>
</evidence>
<dbReference type="KEGG" id="euz:DVS28_a0969"/>
<dbReference type="SUPFAM" id="SSF53756">
    <property type="entry name" value="UDP-Glycosyltransferase/glycogen phosphorylase"/>
    <property type="match status" value="1"/>
</dbReference>
<dbReference type="PANTHER" id="PTHR43179:SF12">
    <property type="entry name" value="GALACTOFURANOSYLTRANSFERASE GLFT2"/>
    <property type="match status" value="1"/>
</dbReference>
<keyword evidence="4 7" id="KW-0808">Transferase</keyword>
<dbReference type="Pfam" id="PF13632">
    <property type="entry name" value="Glyco_trans_2_3"/>
    <property type="match status" value="1"/>
</dbReference>
<evidence type="ECO:0000256" key="2">
    <source>
        <dbReference type="ARBA" id="ARBA00006739"/>
    </source>
</evidence>
<gene>
    <name evidence="7" type="ORF">DVS28_a0969</name>
</gene>
<dbReference type="PANTHER" id="PTHR43179">
    <property type="entry name" value="RHAMNOSYLTRANSFERASE WBBL"/>
    <property type="match status" value="1"/>
</dbReference>
<sequence length="844" mass="94734">MSTPTHASLSTGLRQEQPTVSVVVVNLNGRDLLAPCLTSLVRQTHESDRLEIILIDNASTDGSVEMVRKDFPEVRILVNDSNVGFAPAVNQGAEVANGEYLALLNNDAEADPNWIASAVAYLTSHEEVGCLGSLILRDDRETIDYAGGRMAFNGMGYANKVEQSAWENPNYAERTLFASGGAMVVPTQLFLDVGGFDESFFAFFEDVDFGWRLWVLGHEVHFVPSSKVFHRHHGTIKRFGYARERYLLERNALATIFKNYGDDLLARTLPSAVLLTLMRGLTDLTERDGLPDFSIVEGAKNLDDEDFPVPAITAAHLAAMRDFGRNISNLTAKRNAIQDKRERPDSEILPLFKETLRPNVNGREYLEVWNAVEKAFDLHEHLVHRTHVLIITGDTLSERMAGPAIRCFEMATVLHDAGFEVTLASMSPPSVHSRGFHVTWTGAPGGINALLDVADIVIFQGFVMHAIPEIERFDGPVVVDIYDPFHLEGMSHRKHELEWQRYATHNSDTDVLNKQLQRGDFFVCASEKQRDFWLGQMSALKRINPATFDEDESLRSLIDIAPFGLPAGQPIKTEERVLRGVVDGIEEDDFLLLWGGGIYNWFDPLTLIKAVGRVAEDHPDVKLWFMGSAHPNPDVPKMQMASSSYNLAVELGLLGKNVFFNDGWIDYTQRQNYLLEADVGVSTHYEHLETRYSFRTRILDYIWCELPMVATEGDTLSLLAKERGLGITVPPEDVEACADAIRRLRNDKELYQECVDNLAAIKPEMTWERAVEPIVEFCRSPRRAADTSHKRHDYIASNFTLADVVPERSPYYYAKRFIGTATAQGPKTALIHAKNIIKHYTAGR</sequence>